<evidence type="ECO:0000256" key="3">
    <source>
        <dbReference type="ARBA" id="ARBA00022553"/>
    </source>
</evidence>
<gene>
    <name evidence="6" type="ORF">RM779_18205</name>
</gene>
<dbReference type="PANTHER" id="PTHR45527">
    <property type="entry name" value="NONRIBOSOMAL PEPTIDE SYNTHETASE"/>
    <property type="match status" value="1"/>
</dbReference>
<dbReference type="Pfam" id="PF00975">
    <property type="entry name" value="Thioesterase"/>
    <property type="match status" value="1"/>
</dbReference>
<dbReference type="PROSITE" id="PS00012">
    <property type="entry name" value="PHOSPHOPANTETHEINE"/>
    <property type="match status" value="3"/>
</dbReference>
<dbReference type="SUPFAM" id="SSF47336">
    <property type="entry name" value="ACP-like"/>
    <property type="match status" value="3"/>
</dbReference>
<organism evidence="6 7">
    <name type="scientific">Streptomyces johnsoniae</name>
    <dbReference type="NCBI Taxonomy" id="3075532"/>
    <lineage>
        <taxon>Bacteria</taxon>
        <taxon>Bacillati</taxon>
        <taxon>Actinomycetota</taxon>
        <taxon>Actinomycetes</taxon>
        <taxon>Kitasatosporales</taxon>
        <taxon>Streptomycetaceae</taxon>
        <taxon>Streptomyces</taxon>
    </lineage>
</organism>
<comment type="cofactor">
    <cofactor evidence="1">
        <name>pantetheine 4'-phosphate</name>
        <dbReference type="ChEBI" id="CHEBI:47942"/>
    </cofactor>
</comment>
<dbReference type="SUPFAM" id="SSF56801">
    <property type="entry name" value="Acetyl-CoA synthetase-like"/>
    <property type="match status" value="3"/>
</dbReference>
<dbReference type="InterPro" id="IPR001031">
    <property type="entry name" value="Thioesterase"/>
</dbReference>
<dbReference type="Gene3D" id="3.40.50.1820">
    <property type="entry name" value="alpha/beta hydrolase"/>
    <property type="match status" value="1"/>
</dbReference>
<dbReference type="InterPro" id="IPR045851">
    <property type="entry name" value="AMP-bd_C_sf"/>
</dbReference>
<dbReference type="InterPro" id="IPR020845">
    <property type="entry name" value="AMP-binding_CS"/>
</dbReference>
<dbReference type="PROSITE" id="PS50075">
    <property type="entry name" value="CARRIER"/>
    <property type="match status" value="3"/>
</dbReference>
<dbReference type="CDD" id="cd05930">
    <property type="entry name" value="A_NRPS"/>
    <property type="match status" value="2"/>
</dbReference>
<dbReference type="CDD" id="cd19540">
    <property type="entry name" value="LCL_NRPS-like"/>
    <property type="match status" value="2"/>
</dbReference>
<dbReference type="PROSITE" id="PS00455">
    <property type="entry name" value="AMP_BINDING"/>
    <property type="match status" value="1"/>
</dbReference>
<dbReference type="InterPro" id="IPR036736">
    <property type="entry name" value="ACP-like_sf"/>
</dbReference>
<dbReference type="InterPro" id="IPR025110">
    <property type="entry name" value="AMP-bd_C"/>
</dbReference>
<dbReference type="EMBL" id="JAVREV010000009">
    <property type="protein sequence ID" value="MDT0444519.1"/>
    <property type="molecule type" value="Genomic_DNA"/>
</dbReference>
<dbReference type="SUPFAM" id="SSF52777">
    <property type="entry name" value="CoA-dependent acyltransferases"/>
    <property type="match status" value="6"/>
</dbReference>
<dbReference type="InterPro" id="IPR042099">
    <property type="entry name" value="ANL_N_sf"/>
</dbReference>
<dbReference type="PANTHER" id="PTHR45527:SF1">
    <property type="entry name" value="FATTY ACID SYNTHASE"/>
    <property type="match status" value="1"/>
</dbReference>
<feature type="region of interest" description="Disordered" evidence="4">
    <location>
        <begin position="2677"/>
        <end position="2708"/>
    </location>
</feature>
<sequence length="3377" mass="360511">MATPATSLPAGGDPREGRLLSAAQSRMWFTAQYAPDSPAYNQTYALRLSGEVDEQALLGAVRDLVTAHPVLRSLVDEGGGEPRSVPGPVDGVPVAVVGRLPRAELRAALEAEAQRPFDLRTQPPLRVTLHRAGDALSLLVLTFHHIAMDAWSFRLLEGELAARYRARLGAGPPPPEPAVAYADFVAWEAEQDTSAGVEWWAGRLGGLESMLPLPHDRPRGHRAEGAGGSVPLSFPAPLATGIRQLAASARATPFTVLLAGWQALLARLSGTEDIAVGVPVAGRDDPAFEQTLGSFVNTVVVRADLGGRPSGRELVGRVREALLQALDHSEVPFEQVVRRLRPERSPGSMPLIQVMVNHTRGREPVAWTAGLTAETEEILNGTAKFDLTLHLTEDRRTLGGRLAHRSDLFDTKTVERWRDWYLALLEGMTRSPGSPVTHLPLGPARTPAVAGPRDTVATGLLHRDIDRWTRQAPGATAVVGPDRRLTYAELGDAAGRVARRLRAAGVVPDQPVAVLCDRRTDLVAGLLGVLRSGGCYLPLDDTVPADRLGAVLDLAGARVVLTTRELAPRLPRDGRQVLYLDDVPAWPAATDPDPDPGTVPASLAYAVLTSGSTGRPKAVGVEHRNITHYLNALLPALEAATPGVRSFALVSTHTADLGLTAVLGALTTGRTLHLMDDDAGADPERYARYLREHAVDAIKMVPSQLEMLAAETDIGTLLPRRLLILGGEACPWDLVRRIRRVAPDLAVQTSYGPTETTVSVLTCETDRIAEADRHGVVPLGRPLAGVVCHVTDQEGRPVPDGLPGELWVGGPMVSRGYLGDREHTARAFLAGPDGTRCYRTGDLVRVRPDGVTEFLGRVDDQVKIRGRRVEPGEVAAALRTLAEVAAVHVLPVGTRHDRRLCAWVVPAAGAQPTAAGLRGQLRRKLPHYMLPAHCVVMKRLPLTPNGKVDRRALPVPDTPQRPTGARAPRTVREEILCGLLADVLNVPEVGPDDDFFALGGHSLLAARLAARVRATLGLEMTVRTVFDAPTAAELAPVLTGERGRPPLVPGPRPERVPLSGGQRALWFLHQMEGSRTGYNQCYPWRITGRLDIAALESAVADVLTRHEILRTVFPAHEGAPCQRVLDAAECAPRLRAEAWPAERLAERLDLCARHAFDLSSGIPVRVDLLALSPEEHVLVWTVHHIAGDGWSAGPLWRDLAGAYRSRRAGRGPDWQPLPVQYADFALWQEELLGAEEEPASRRSLQLDYWTKQLAGLPQRLELPWDRRPPAEAGFVGDVVPFHLDGRLHRDLTALARGHDATLFMVLQAAVAALLTRLGAGTDIPIGAPVAGRPEASLHDLVGFFVNTLVLRTDTSGDPSFRELLARVRETDLTAYDHQDLPFEDVVDRLNPARSLSHNPLFQVLLAVQNNERATFDLPGLRVAAERLDHKVAKFDLSVQFREQGEAGELLGEVEFGTDLFDRDTVLALTRRLERLLRAVVADPGVRIGDVELLDAREREDILRRSSGVGSGGNGTDPAEAVLSVPDLFRARAARTPGAVAVTDGAESLAYAELDARSDALATVLIEHGVRPEDRVAVACEGSAGAVVAAMAVLKAGGAYVPLAPADAAPGRARRAAGTEIRLVLTDRAPAADGGDREPPVLAIGAHPPAPGGARPRIAVRPDQVACVLPAAAGRATPEVAVTHRNITGLALGDAEAPGGARRVLLHSPRTSGAALHELWAPLLSGGSVVVAPPGGTDAAALARLIGAEGITGLWLSSGLFQRIAAERPGCLAGVRDLWLGGDPVPSAVVDRVRGQCPGLTVTQWGVWADGIAGAALLRKAALGPHGRPRRGVRAYVLDGRLRPVPRGVPGELYLAGAGLVRGWCADPAGTAERFVACPFGEPGGRMYRTGALARHTRGAALEVLGPAGSQERSRGVRVRAAEVESVLARHPDVAHCAAMVREVPPGERRVVAAVVARAGAEPDGGEVARWAAERLPDHLAPAGVAVLARLPLTADGVVHRAVLPTPADADAGDGAGDRPGRPVEQAVARLFADVLQCPRVARDGDFFGLGGSSLLVMRLVARVRKEFGVRLAARDVFAGPTVAQVASVIERATAGRGHPVLRAGSRPEHLPASHAQQRLWFLNRLDGQAAVYNVPLALRLTGDLDVPALRAAVADLIARHEPLRTVLPERGGAPVQRILDPRRTAPVLDPVDTDETGLRELLDADRTYRFDLGTEPPLRANLYRLGPAEHLLSLVLHHVAVDGWSLAPLWRDLGRAYAARRLGAAPDWRPLPAQYADYALWQEELLGDGNDPHGGQEPHLTFWRETLAGLPDRLGLPAERAAAGPADPRGGHLTVRFPPTVQTGLARLARSCGATLFMALHAGVTALLNRLGSGTDIPVGTVVAGRGHEALDEAVGFFVNTLVLRADASGDPTFRELLQRVQGADRAAFAHQEVPFGLVVRELNPDRAAGANPLFRVMLSVSGPPQDPPELPGLRTAFEEIHAEGVKFDLSFDFAERRSADGGPGGIDCRLGYRSQLYDPGTAGRLGGTLLRLLEQAVAEPDRPIGQLDVLSGEERERLREWNDTEVPFPPMSLVDLVAEQAARSPGAVAVRCAGGSLTYAELDERASSLARHLAGRGSGPERYVGLLLTRGTGLVVAMLAVLKTGAAYVPVDRGLPAGRISRLLAEVRPVLVLDALPDGPPDAPGTPAADARSGRRHPGHPAYLIHTSGSTGRPKGVVVTGGNLANQMQWLRRTHPLAPGDVMLAHSPLGFDASVWEIWAPLVCGATVCLAPDEVAGRIDLLADHLREQRVTHALLVPSALAELVPFLPRDELDRLTVFSGGEALPASLAASLGRVVNLYGPTETTVLVTSWQGTADGLGTGHVPLGRPVANTRVHVLDAALRPVPVGVAGEVYIAGDQVARGYHGLPGLTAERFVADPYGPPGTRMYRSGDRARWRQDGSLEYLGRADGQVKVRGFRVEPGEIEAELTTWEDVARAVVVVREDRPGDRRLAAYLLPAARGLPAEAPALPAPEVLRSRLAAVLPGHLVPDDVVVLDRLPLMPNGKVDRGRLPAPDRAATIGRGLPRTPREELLCALLAEVLGLPRVGVNDDFFALGGHSLLAVRLIHRIRGAVGLRLTIGDLFTAPTAAGIAARIDSTADGGGPFGTLLPLRAGGGRPPLFCVHPVIGLSWSYAGLVRHLPEDIPVFGLQAGGPTGNEPLPDDLDAMAREYLDQIRAVQRTGPYRLLGWSFGGAVAHAMAVLLQEQGERVSLLALVDSFVPGDEERAREEDGRELARLHLAYGALSSLDEDRLARVSLVTANNLRLGRRHTPGLFRGDALYLSAREDAGPGGADGWRPHIDGEIQVCPLPARHFDLMRPEVLPDLARAITPRLAAD</sequence>
<keyword evidence="2" id="KW-0596">Phosphopantetheine</keyword>
<evidence type="ECO:0000313" key="7">
    <source>
        <dbReference type="Proteomes" id="UP001183615"/>
    </source>
</evidence>
<dbReference type="Pfam" id="PF00668">
    <property type="entry name" value="Condensation"/>
    <property type="match status" value="3"/>
</dbReference>
<dbReference type="InterPro" id="IPR009081">
    <property type="entry name" value="PP-bd_ACP"/>
</dbReference>
<protein>
    <submittedName>
        <fullName evidence="6">Amino acid adenylation domain-containing protein</fullName>
    </submittedName>
</protein>
<dbReference type="SMART" id="SM00823">
    <property type="entry name" value="PKS_PP"/>
    <property type="match status" value="3"/>
</dbReference>
<dbReference type="InterPro" id="IPR000873">
    <property type="entry name" value="AMP-dep_synth/lig_dom"/>
</dbReference>
<keyword evidence="3" id="KW-0597">Phosphoprotein</keyword>
<dbReference type="InterPro" id="IPR010071">
    <property type="entry name" value="AA_adenyl_dom"/>
</dbReference>
<proteinExistence type="predicted"/>
<dbReference type="InterPro" id="IPR001242">
    <property type="entry name" value="Condensation_dom"/>
</dbReference>
<accession>A0ABU2S6B9</accession>
<dbReference type="Pfam" id="PF13193">
    <property type="entry name" value="AMP-binding_C"/>
    <property type="match status" value="3"/>
</dbReference>
<feature type="domain" description="Carrier" evidence="5">
    <location>
        <begin position="2018"/>
        <end position="2093"/>
    </location>
</feature>
<name>A0ABU2S6B9_9ACTN</name>
<dbReference type="CDD" id="cd19531">
    <property type="entry name" value="LCL_NRPS-like"/>
    <property type="match status" value="1"/>
</dbReference>
<dbReference type="InterPro" id="IPR023213">
    <property type="entry name" value="CAT-like_dom_sf"/>
</dbReference>
<dbReference type="Proteomes" id="UP001183615">
    <property type="component" value="Unassembled WGS sequence"/>
</dbReference>
<comment type="caution">
    <text evidence="6">The sequence shown here is derived from an EMBL/GenBank/DDBJ whole genome shotgun (WGS) entry which is preliminary data.</text>
</comment>
<feature type="domain" description="Carrier" evidence="5">
    <location>
        <begin position="3065"/>
        <end position="3140"/>
    </location>
</feature>
<dbReference type="Gene3D" id="3.30.559.30">
    <property type="entry name" value="Nonribosomal peptide synthetase, condensation domain"/>
    <property type="match status" value="3"/>
</dbReference>
<evidence type="ECO:0000256" key="4">
    <source>
        <dbReference type="SAM" id="MobiDB-lite"/>
    </source>
</evidence>
<evidence type="ECO:0000256" key="1">
    <source>
        <dbReference type="ARBA" id="ARBA00001957"/>
    </source>
</evidence>
<dbReference type="SUPFAM" id="SSF53474">
    <property type="entry name" value="alpha/beta-Hydrolases"/>
    <property type="match status" value="1"/>
</dbReference>
<evidence type="ECO:0000256" key="2">
    <source>
        <dbReference type="ARBA" id="ARBA00022450"/>
    </source>
</evidence>
<evidence type="ECO:0000259" key="5">
    <source>
        <dbReference type="PROSITE" id="PS50075"/>
    </source>
</evidence>
<dbReference type="Gene3D" id="3.30.300.30">
    <property type="match status" value="3"/>
</dbReference>
<dbReference type="RefSeq" id="WP_311618771.1">
    <property type="nucleotide sequence ID" value="NZ_JAVREV010000009.1"/>
</dbReference>
<keyword evidence="7" id="KW-1185">Reference proteome</keyword>
<dbReference type="Gene3D" id="3.40.50.12780">
    <property type="entry name" value="N-terminal domain of ligase-like"/>
    <property type="match status" value="3"/>
</dbReference>
<dbReference type="InterPro" id="IPR029058">
    <property type="entry name" value="AB_hydrolase_fold"/>
</dbReference>
<dbReference type="InterPro" id="IPR006162">
    <property type="entry name" value="Ppantetheine_attach_site"/>
</dbReference>
<reference evidence="7" key="1">
    <citation type="submission" date="2023-07" db="EMBL/GenBank/DDBJ databases">
        <title>30 novel species of actinomycetes from the DSMZ collection.</title>
        <authorList>
            <person name="Nouioui I."/>
        </authorList>
    </citation>
    <scope>NUCLEOTIDE SEQUENCE [LARGE SCALE GENOMIC DNA]</scope>
    <source>
        <strain evidence="7">DSM 41886</strain>
    </source>
</reference>
<feature type="region of interest" description="Disordered" evidence="4">
    <location>
        <begin position="947"/>
        <end position="967"/>
    </location>
</feature>
<dbReference type="Gene3D" id="3.30.559.10">
    <property type="entry name" value="Chloramphenicol acetyltransferase-like domain"/>
    <property type="match status" value="3"/>
</dbReference>
<dbReference type="NCBIfam" id="TIGR01733">
    <property type="entry name" value="AA-adenyl-dom"/>
    <property type="match status" value="2"/>
</dbReference>
<dbReference type="Gene3D" id="1.10.1200.10">
    <property type="entry name" value="ACP-like"/>
    <property type="match status" value="2"/>
</dbReference>
<dbReference type="SMART" id="SM00824">
    <property type="entry name" value="PKS_TE"/>
    <property type="match status" value="1"/>
</dbReference>
<dbReference type="InterPro" id="IPR020802">
    <property type="entry name" value="TesA-like"/>
</dbReference>
<evidence type="ECO:0000313" key="6">
    <source>
        <dbReference type="EMBL" id="MDT0444519.1"/>
    </source>
</evidence>
<dbReference type="Pfam" id="PF00550">
    <property type="entry name" value="PP-binding"/>
    <property type="match status" value="3"/>
</dbReference>
<dbReference type="NCBIfam" id="NF003417">
    <property type="entry name" value="PRK04813.1"/>
    <property type="match status" value="4"/>
</dbReference>
<feature type="domain" description="Carrier" evidence="5">
    <location>
        <begin position="967"/>
        <end position="1042"/>
    </location>
</feature>
<dbReference type="InterPro" id="IPR020806">
    <property type="entry name" value="PKS_PP-bd"/>
</dbReference>
<dbReference type="Pfam" id="PF00501">
    <property type="entry name" value="AMP-binding"/>
    <property type="match status" value="3"/>
</dbReference>